<proteinExistence type="predicted"/>
<dbReference type="Proteomes" id="UP000783588">
    <property type="component" value="Unassembled WGS sequence"/>
</dbReference>
<evidence type="ECO:0000313" key="3">
    <source>
        <dbReference type="EMBL" id="MBU5490065.1"/>
    </source>
</evidence>
<feature type="domain" description="Cupin type-2" evidence="2">
    <location>
        <begin position="44"/>
        <end position="112"/>
    </location>
</feature>
<keyword evidence="1" id="KW-0479">Metal-binding</keyword>
<sequence>MLNRNKEQKTDRIEHMRDGDGHVLRRTLIAPEDSCGKFKMCAKITLEPGCSIGEHPHQPDAEFCYMLEGELTILDNGEEHTVYPGDAWICGDGAVHYSKNTSDKPAVFLAVVVK</sequence>
<name>A0ABS6EQU7_9FIRM</name>
<evidence type="ECO:0000313" key="4">
    <source>
        <dbReference type="Proteomes" id="UP000783588"/>
    </source>
</evidence>
<keyword evidence="4" id="KW-1185">Reference proteome</keyword>
<evidence type="ECO:0000259" key="2">
    <source>
        <dbReference type="Pfam" id="PF07883"/>
    </source>
</evidence>
<dbReference type="EMBL" id="JAHLQI010000002">
    <property type="protein sequence ID" value="MBU5490065.1"/>
    <property type="molecule type" value="Genomic_DNA"/>
</dbReference>
<gene>
    <name evidence="3" type="ORF">KQI75_05435</name>
</gene>
<dbReference type="Pfam" id="PF07883">
    <property type="entry name" value="Cupin_2"/>
    <property type="match status" value="1"/>
</dbReference>
<dbReference type="PANTHER" id="PTHR35848">
    <property type="entry name" value="OXALATE-BINDING PROTEIN"/>
    <property type="match status" value="1"/>
</dbReference>
<accession>A0ABS6EQU7</accession>
<dbReference type="RefSeq" id="WP_216469712.1">
    <property type="nucleotide sequence ID" value="NZ_JAHLQI010000002.1"/>
</dbReference>
<dbReference type="InterPro" id="IPR013096">
    <property type="entry name" value="Cupin_2"/>
</dbReference>
<dbReference type="CDD" id="cd02221">
    <property type="entry name" value="cupin_TM1287-like"/>
    <property type="match status" value="1"/>
</dbReference>
<evidence type="ECO:0000256" key="1">
    <source>
        <dbReference type="ARBA" id="ARBA00022723"/>
    </source>
</evidence>
<reference evidence="3 4" key="1">
    <citation type="submission" date="2021-06" db="EMBL/GenBank/DDBJ databases">
        <authorList>
            <person name="Sun Q."/>
            <person name="Li D."/>
        </authorList>
    </citation>
    <scope>NUCLEOTIDE SEQUENCE [LARGE SCALE GENOMIC DNA]</scope>
    <source>
        <strain evidence="3 4">MSJd-7</strain>
    </source>
</reference>
<dbReference type="InterPro" id="IPR051610">
    <property type="entry name" value="GPI/OXD"/>
</dbReference>
<dbReference type="PANTHER" id="PTHR35848:SF6">
    <property type="entry name" value="CUPIN TYPE-2 DOMAIN-CONTAINING PROTEIN"/>
    <property type="match status" value="1"/>
</dbReference>
<organism evidence="3 4">
    <name type="scientific">Butyricicoccus intestinisimiae</name>
    <dbReference type="NCBI Taxonomy" id="2841509"/>
    <lineage>
        <taxon>Bacteria</taxon>
        <taxon>Bacillati</taxon>
        <taxon>Bacillota</taxon>
        <taxon>Clostridia</taxon>
        <taxon>Eubacteriales</taxon>
        <taxon>Butyricicoccaceae</taxon>
        <taxon>Butyricicoccus</taxon>
    </lineage>
</organism>
<comment type="caution">
    <text evidence="3">The sequence shown here is derived from an EMBL/GenBank/DDBJ whole genome shotgun (WGS) entry which is preliminary data.</text>
</comment>
<protein>
    <submittedName>
        <fullName evidence="3">Cupin domain-containing protein</fullName>
    </submittedName>
</protein>